<dbReference type="EMBL" id="NKXS01003813">
    <property type="protein sequence ID" value="PIN08447.1"/>
    <property type="molecule type" value="Genomic_DNA"/>
</dbReference>
<keyword evidence="11" id="KW-1185">Reference proteome</keyword>
<evidence type="ECO:0000256" key="7">
    <source>
        <dbReference type="ARBA" id="ARBA00023176"/>
    </source>
</evidence>
<dbReference type="InterPro" id="IPR011417">
    <property type="entry name" value="ANTH_dom"/>
</dbReference>
<feature type="domain" description="ENTH" evidence="9">
    <location>
        <begin position="26"/>
        <end position="164"/>
    </location>
</feature>
<evidence type="ECO:0000256" key="8">
    <source>
        <dbReference type="ARBA" id="ARBA00023329"/>
    </source>
</evidence>
<comment type="caution">
    <text evidence="10">The sequence shown here is derived from an EMBL/GenBank/DDBJ whole genome shotgun (WGS) entry which is preliminary data.</text>
</comment>
<dbReference type="GO" id="GO:0030136">
    <property type="term" value="C:clathrin-coated vesicle"/>
    <property type="evidence" value="ECO:0007669"/>
    <property type="project" value="UniProtKB-SubCell"/>
</dbReference>
<name>A0A2G9GT12_9LAMI</name>
<evidence type="ECO:0000256" key="4">
    <source>
        <dbReference type="ARBA" id="ARBA00022583"/>
    </source>
</evidence>
<dbReference type="SUPFAM" id="SSF48464">
    <property type="entry name" value="ENTH/VHS domain"/>
    <property type="match status" value="1"/>
</dbReference>
<dbReference type="PANTHER" id="PTHR22951:SF76">
    <property type="entry name" value="OS09G0468150 PROTEIN"/>
    <property type="match status" value="1"/>
</dbReference>
<organism evidence="10 11">
    <name type="scientific">Handroanthus impetiginosus</name>
    <dbReference type="NCBI Taxonomy" id="429701"/>
    <lineage>
        <taxon>Eukaryota</taxon>
        <taxon>Viridiplantae</taxon>
        <taxon>Streptophyta</taxon>
        <taxon>Embryophyta</taxon>
        <taxon>Tracheophyta</taxon>
        <taxon>Spermatophyta</taxon>
        <taxon>Magnoliopsida</taxon>
        <taxon>eudicotyledons</taxon>
        <taxon>Gunneridae</taxon>
        <taxon>Pentapetalae</taxon>
        <taxon>asterids</taxon>
        <taxon>lamiids</taxon>
        <taxon>Lamiales</taxon>
        <taxon>Bignoniaceae</taxon>
        <taxon>Crescentiina</taxon>
        <taxon>Tabebuia alliance</taxon>
        <taxon>Handroanthus</taxon>
    </lineage>
</organism>
<dbReference type="AlphaFoldDB" id="A0A2G9GT12"/>
<dbReference type="GO" id="GO:0048268">
    <property type="term" value="P:clathrin coat assembly"/>
    <property type="evidence" value="ECO:0007669"/>
    <property type="project" value="InterPro"/>
</dbReference>
<dbReference type="InterPro" id="IPR008942">
    <property type="entry name" value="ENTH_VHS"/>
</dbReference>
<reference evidence="11" key="1">
    <citation type="journal article" date="2018" name="Gigascience">
        <title>Genome assembly of the Pink Ipe (Handroanthus impetiginosus, Bignoniaceae), a highly valued, ecologically keystone Neotropical timber forest tree.</title>
        <authorList>
            <person name="Silva-Junior O.B."/>
            <person name="Grattapaglia D."/>
            <person name="Novaes E."/>
            <person name="Collevatti R.G."/>
        </authorList>
    </citation>
    <scope>NUCLEOTIDE SEQUENCE [LARGE SCALE GENOMIC DNA]</scope>
    <source>
        <strain evidence="11">cv. UFG-1</strain>
    </source>
</reference>
<keyword evidence="4" id="KW-0254">Endocytosis</keyword>
<accession>A0A2G9GT12</accession>
<dbReference type="PANTHER" id="PTHR22951">
    <property type="entry name" value="CLATHRIN ASSEMBLY PROTEIN"/>
    <property type="match status" value="1"/>
</dbReference>
<dbReference type="GO" id="GO:0005545">
    <property type="term" value="F:1-phosphatidylinositol binding"/>
    <property type="evidence" value="ECO:0007669"/>
    <property type="project" value="TreeGrafter"/>
</dbReference>
<dbReference type="GO" id="GO:0000149">
    <property type="term" value="F:SNARE binding"/>
    <property type="evidence" value="ECO:0007669"/>
    <property type="project" value="TreeGrafter"/>
</dbReference>
<dbReference type="InterPro" id="IPR048050">
    <property type="entry name" value="ANTH_N_plant"/>
</dbReference>
<dbReference type="Gene3D" id="1.25.40.90">
    <property type="match status" value="1"/>
</dbReference>
<dbReference type="GO" id="GO:0032050">
    <property type="term" value="F:clathrin heavy chain binding"/>
    <property type="evidence" value="ECO:0007669"/>
    <property type="project" value="TreeGrafter"/>
</dbReference>
<dbReference type="SMART" id="SM00273">
    <property type="entry name" value="ENTH"/>
    <property type="match status" value="1"/>
</dbReference>
<gene>
    <name evidence="10" type="ORF">CDL12_18976</name>
</gene>
<dbReference type="Pfam" id="PF07651">
    <property type="entry name" value="ANTH"/>
    <property type="match status" value="1"/>
</dbReference>
<dbReference type="STRING" id="429701.A0A2G9GT12"/>
<evidence type="ECO:0000256" key="2">
    <source>
        <dbReference type="ARBA" id="ARBA00004555"/>
    </source>
</evidence>
<dbReference type="GO" id="GO:0072583">
    <property type="term" value="P:clathrin-dependent endocytosis"/>
    <property type="evidence" value="ECO:0007669"/>
    <property type="project" value="InterPro"/>
</dbReference>
<sequence>MGRITSLRDLLGLIKDKASISKAALLSKPEAISIRLAVLRATTHSPPIPPDDHRLTALLLLGHSSRATASLIVTALMDRLHRTTNCVVALKCLLIIHHIIKRGPFILQDQLSIFPASGGYNYLKLSAFRDGATAATWALSSWVRWYARYLETLLGTSRVLGYFLCSSSCGVLKENQEQRISSFLNVDLVKDIDSVVVQIEEICKAPDSLVVEDDMLVKEIMGLVLNDYLSSVNGILLRLGELNERLSCLSFSDSVEIMCVLKRLSDCRERLSVLYVVKKPSTEMMWGSVQELKDRVEMLKVYKEGGKLLSLWTHEKASESARFERQVLGRSDSVQFHSGRFGINRCF</sequence>
<dbReference type="FunFam" id="1.25.40.90:FF:000035">
    <property type="entry name" value="Putative clathrin assembly protein At4g40080"/>
    <property type="match status" value="1"/>
</dbReference>
<proteinExistence type="predicted"/>
<evidence type="ECO:0000259" key="9">
    <source>
        <dbReference type="PROSITE" id="PS50942"/>
    </source>
</evidence>
<evidence type="ECO:0000313" key="10">
    <source>
        <dbReference type="EMBL" id="PIN08447.1"/>
    </source>
</evidence>
<evidence type="ECO:0000256" key="1">
    <source>
        <dbReference type="ARBA" id="ARBA00004132"/>
    </source>
</evidence>
<dbReference type="PROSITE" id="PS50942">
    <property type="entry name" value="ENTH"/>
    <property type="match status" value="1"/>
</dbReference>
<keyword evidence="5" id="KW-0333">Golgi apparatus</keyword>
<protein>
    <recommendedName>
        <fullName evidence="9">ENTH domain-containing protein</fullName>
    </recommendedName>
</protein>
<dbReference type="OrthoDB" id="44015at2759"/>
<keyword evidence="8" id="KW-0968">Cytoplasmic vesicle</keyword>
<dbReference type="CDD" id="cd16987">
    <property type="entry name" value="ANTH_N_AP180_plant"/>
    <property type="match status" value="1"/>
</dbReference>
<evidence type="ECO:0000256" key="6">
    <source>
        <dbReference type="ARBA" id="ARBA00023136"/>
    </source>
</evidence>
<keyword evidence="7" id="KW-0168">Coated pit</keyword>
<dbReference type="InterPro" id="IPR013809">
    <property type="entry name" value="ENTH"/>
</dbReference>
<evidence type="ECO:0000313" key="11">
    <source>
        <dbReference type="Proteomes" id="UP000231279"/>
    </source>
</evidence>
<dbReference type="Proteomes" id="UP000231279">
    <property type="component" value="Unassembled WGS sequence"/>
</dbReference>
<comment type="subcellular location">
    <subcellularLocation>
        <location evidence="1">Cytoplasmic vesicle</location>
        <location evidence="1">Clathrin-coated vesicle</location>
    </subcellularLocation>
    <subcellularLocation>
        <location evidence="2">Golgi apparatus</location>
    </subcellularLocation>
    <subcellularLocation>
        <location evidence="3">Membrane</location>
        <location evidence="3">Clathrin-coated pit</location>
    </subcellularLocation>
</comment>
<dbReference type="GO" id="GO:0006900">
    <property type="term" value="P:vesicle budding from membrane"/>
    <property type="evidence" value="ECO:0007669"/>
    <property type="project" value="TreeGrafter"/>
</dbReference>
<dbReference type="InterPro" id="IPR045192">
    <property type="entry name" value="AP180-like"/>
</dbReference>
<evidence type="ECO:0000256" key="5">
    <source>
        <dbReference type="ARBA" id="ARBA00023034"/>
    </source>
</evidence>
<keyword evidence="6" id="KW-0472">Membrane</keyword>
<dbReference type="GO" id="GO:0005546">
    <property type="term" value="F:phosphatidylinositol-4,5-bisphosphate binding"/>
    <property type="evidence" value="ECO:0007669"/>
    <property type="project" value="TreeGrafter"/>
</dbReference>
<evidence type="ECO:0000256" key="3">
    <source>
        <dbReference type="ARBA" id="ARBA00004600"/>
    </source>
</evidence>
<dbReference type="GO" id="GO:0005905">
    <property type="term" value="C:clathrin-coated pit"/>
    <property type="evidence" value="ECO:0007669"/>
    <property type="project" value="UniProtKB-SubCell"/>
</dbReference>
<dbReference type="GO" id="GO:0005794">
    <property type="term" value="C:Golgi apparatus"/>
    <property type="evidence" value="ECO:0007669"/>
    <property type="project" value="UniProtKB-SubCell"/>
</dbReference>